<evidence type="ECO:0000313" key="3">
    <source>
        <dbReference type="EMBL" id="TYG46604.1"/>
    </source>
</evidence>
<feature type="coiled-coil region" evidence="1">
    <location>
        <begin position="50"/>
        <end position="85"/>
    </location>
</feature>
<reference evidence="3 4" key="1">
    <citation type="submission" date="2019-06" db="EMBL/GenBank/DDBJ databases">
        <title>WGS assembly of Gossypium darwinii.</title>
        <authorList>
            <person name="Chen Z.J."/>
            <person name="Sreedasyam A."/>
            <person name="Ando A."/>
            <person name="Song Q."/>
            <person name="De L."/>
            <person name="Hulse-Kemp A."/>
            <person name="Ding M."/>
            <person name="Ye W."/>
            <person name="Kirkbride R."/>
            <person name="Jenkins J."/>
            <person name="Plott C."/>
            <person name="Lovell J."/>
            <person name="Lin Y.-M."/>
            <person name="Vaughn R."/>
            <person name="Liu B."/>
            <person name="Li W."/>
            <person name="Simpson S."/>
            <person name="Scheffler B."/>
            <person name="Saski C."/>
            <person name="Grover C."/>
            <person name="Hu G."/>
            <person name="Conover J."/>
            <person name="Carlson J."/>
            <person name="Shu S."/>
            <person name="Boston L."/>
            <person name="Williams M."/>
            <person name="Peterson D."/>
            <person name="Mcgee K."/>
            <person name="Jones D."/>
            <person name="Wendel J."/>
            <person name="Stelly D."/>
            <person name="Grimwood J."/>
            <person name="Schmutz J."/>
        </authorList>
    </citation>
    <scope>NUCLEOTIDE SEQUENCE [LARGE SCALE GENOMIC DNA]</scope>
    <source>
        <strain evidence="3">1808015.09</strain>
    </source>
</reference>
<accession>A0A5D2AP06</accession>
<dbReference type="PROSITE" id="PS00018">
    <property type="entry name" value="EF_HAND_1"/>
    <property type="match status" value="1"/>
</dbReference>
<dbReference type="GO" id="GO:0005743">
    <property type="term" value="C:mitochondrial inner membrane"/>
    <property type="evidence" value="ECO:0007669"/>
    <property type="project" value="InterPro"/>
</dbReference>
<dbReference type="PROSITE" id="PS50222">
    <property type="entry name" value="EF_HAND_2"/>
    <property type="match status" value="1"/>
</dbReference>
<proteinExistence type="predicted"/>
<dbReference type="InterPro" id="IPR044202">
    <property type="entry name" value="LETM1/MDM38-like"/>
</dbReference>
<dbReference type="PANTHER" id="PTHR14009">
    <property type="entry name" value="LEUCINE ZIPPER-EF-HAND CONTAINING TRANSMEMBRANE PROTEIN"/>
    <property type="match status" value="1"/>
</dbReference>
<protein>
    <recommendedName>
        <fullName evidence="2">EF-hand domain-containing protein</fullName>
    </recommendedName>
</protein>
<sequence>MAFTISGKLKLEDAIRATLSSLPDEVVDTIGVIALPSEDSISERRRKLEYLKMQEELIKVEKEEKEKEEEELARIKETKARKEDVALKEMTAPTAREAQEQAIARALEKRDQLCEISCALVVLASASSVSREREEFLSLVNNEVDAMLQNLEKEIDDVNAKIGDHWRVLDRDHDRKVSPEEVAVAAQYLKDTLGKEGVQVDNLLMRNKCFNLTI</sequence>
<evidence type="ECO:0000256" key="1">
    <source>
        <dbReference type="SAM" id="Coils"/>
    </source>
</evidence>
<keyword evidence="1" id="KW-0175">Coiled coil</keyword>
<evidence type="ECO:0000313" key="4">
    <source>
        <dbReference type="Proteomes" id="UP000323506"/>
    </source>
</evidence>
<dbReference type="GO" id="GO:0005509">
    <property type="term" value="F:calcium ion binding"/>
    <property type="evidence" value="ECO:0007669"/>
    <property type="project" value="InterPro"/>
</dbReference>
<keyword evidence="4" id="KW-1185">Reference proteome</keyword>
<dbReference type="InterPro" id="IPR018247">
    <property type="entry name" value="EF_Hand_1_Ca_BS"/>
</dbReference>
<organism evidence="3 4">
    <name type="scientific">Gossypium darwinii</name>
    <name type="common">Darwin's cotton</name>
    <name type="synonym">Gossypium barbadense var. darwinii</name>
    <dbReference type="NCBI Taxonomy" id="34276"/>
    <lineage>
        <taxon>Eukaryota</taxon>
        <taxon>Viridiplantae</taxon>
        <taxon>Streptophyta</taxon>
        <taxon>Embryophyta</taxon>
        <taxon>Tracheophyta</taxon>
        <taxon>Spermatophyta</taxon>
        <taxon>Magnoliopsida</taxon>
        <taxon>eudicotyledons</taxon>
        <taxon>Gunneridae</taxon>
        <taxon>Pentapetalae</taxon>
        <taxon>rosids</taxon>
        <taxon>malvids</taxon>
        <taxon>Malvales</taxon>
        <taxon>Malvaceae</taxon>
        <taxon>Malvoideae</taxon>
        <taxon>Gossypium</taxon>
    </lineage>
</organism>
<gene>
    <name evidence="3" type="ORF">ES288_D11G269000v1</name>
</gene>
<dbReference type="Proteomes" id="UP000323506">
    <property type="component" value="Chromosome D11"/>
</dbReference>
<dbReference type="AlphaFoldDB" id="A0A5D2AP06"/>
<name>A0A5D2AP06_GOSDA</name>
<dbReference type="EMBL" id="CM017711">
    <property type="protein sequence ID" value="TYG46604.1"/>
    <property type="molecule type" value="Genomic_DNA"/>
</dbReference>
<dbReference type="InterPro" id="IPR002048">
    <property type="entry name" value="EF_hand_dom"/>
</dbReference>
<evidence type="ECO:0000259" key="2">
    <source>
        <dbReference type="PROSITE" id="PS50222"/>
    </source>
</evidence>
<feature type="domain" description="EF-hand" evidence="2">
    <location>
        <begin position="157"/>
        <end position="192"/>
    </location>
</feature>
<dbReference type="PANTHER" id="PTHR14009:SF31">
    <property type="entry name" value="MITOCHONDRIAL PROTON_CALCIUM EXCHANGER PROTEIN"/>
    <property type="match status" value="1"/>
</dbReference>
<dbReference type="GO" id="GO:0030003">
    <property type="term" value="P:intracellular monoatomic cation homeostasis"/>
    <property type="evidence" value="ECO:0007669"/>
    <property type="project" value="TreeGrafter"/>
</dbReference>